<keyword evidence="10" id="KW-1133">Transmembrane helix</keyword>
<dbReference type="InterPro" id="IPR013083">
    <property type="entry name" value="Znf_RING/FYVE/PHD"/>
</dbReference>
<keyword evidence="9" id="KW-0862">Zinc</keyword>
<dbReference type="GO" id="GO:0016020">
    <property type="term" value="C:membrane"/>
    <property type="evidence" value="ECO:0007669"/>
    <property type="project" value="UniProtKB-SubCell"/>
</dbReference>
<feature type="compositionally biased region" description="Basic residues" evidence="13">
    <location>
        <begin position="1"/>
        <end position="10"/>
    </location>
</feature>
<feature type="region of interest" description="Disordered" evidence="13">
    <location>
        <begin position="271"/>
        <end position="311"/>
    </location>
</feature>
<feature type="region of interest" description="Disordered" evidence="13">
    <location>
        <begin position="1"/>
        <end position="44"/>
    </location>
</feature>
<gene>
    <name evidence="16" type="primary">20348360</name>
    <name evidence="15" type="ORF">GGTG_07902</name>
</gene>
<dbReference type="PANTHER" id="PTHR45977:SF7">
    <property type="entry name" value="OS03G0380700 PROTEIN"/>
    <property type="match status" value="1"/>
</dbReference>
<comment type="catalytic activity">
    <reaction evidence="1">
        <text>S-ubiquitinyl-[E2 ubiquitin-conjugating enzyme]-L-cysteine + [acceptor protein]-L-lysine = [E2 ubiquitin-conjugating enzyme]-L-cysteine + N(6)-ubiquitinyl-[acceptor protein]-L-lysine.</text>
        <dbReference type="EC" id="2.3.2.27"/>
    </reaction>
</comment>
<dbReference type="SUPFAM" id="SSF57850">
    <property type="entry name" value="RING/U-box"/>
    <property type="match status" value="1"/>
</dbReference>
<accession>J3P311</accession>
<protein>
    <recommendedName>
        <fullName evidence="3">RING-type E3 ubiquitin transferase</fullName>
        <ecNumber evidence="3">2.3.2.27</ecNumber>
    </recommendedName>
</protein>
<evidence type="ECO:0000259" key="14">
    <source>
        <dbReference type="PROSITE" id="PS50089"/>
    </source>
</evidence>
<dbReference type="PANTHER" id="PTHR45977">
    <property type="entry name" value="TARGET OF ERK KINASE MPK-1"/>
    <property type="match status" value="1"/>
</dbReference>
<dbReference type="Gene3D" id="3.30.40.10">
    <property type="entry name" value="Zinc/RING finger domain, C3HC4 (zinc finger)"/>
    <property type="match status" value="1"/>
</dbReference>
<evidence type="ECO:0000256" key="5">
    <source>
        <dbReference type="ARBA" id="ARBA00022692"/>
    </source>
</evidence>
<dbReference type="HOGENOM" id="CLU_894414_0_0_1"/>
<evidence type="ECO:0000256" key="7">
    <source>
        <dbReference type="ARBA" id="ARBA00022771"/>
    </source>
</evidence>
<reference evidence="16" key="5">
    <citation type="submission" date="2018-04" db="UniProtKB">
        <authorList>
            <consortium name="EnsemblFungi"/>
        </authorList>
    </citation>
    <scope>IDENTIFICATION</scope>
    <source>
        <strain evidence="16">R3-111a-1</strain>
    </source>
</reference>
<evidence type="ECO:0000256" key="6">
    <source>
        <dbReference type="ARBA" id="ARBA00022723"/>
    </source>
</evidence>
<dbReference type="RefSeq" id="XP_009223997.1">
    <property type="nucleotide sequence ID" value="XM_009225733.1"/>
</dbReference>
<dbReference type="GO" id="GO:0016567">
    <property type="term" value="P:protein ubiquitination"/>
    <property type="evidence" value="ECO:0007669"/>
    <property type="project" value="TreeGrafter"/>
</dbReference>
<dbReference type="InterPro" id="IPR001841">
    <property type="entry name" value="Znf_RING"/>
</dbReference>
<dbReference type="GeneID" id="20348360"/>
<dbReference type="PROSITE" id="PS50089">
    <property type="entry name" value="ZF_RING_2"/>
    <property type="match status" value="1"/>
</dbReference>
<dbReference type="eggNOG" id="ENOG502T4F3">
    <property type="taxonomic scope" value="Eukaryota"/>
</dbReference>
<feature type="domain" description="RING-type" evidence="14">
    <location>
        <begin position="47"/>
        <end position="96"/>
    </location>
</feature>
<keyword evidence="4" id="KW-0808">Transferase</keyword>
<dbReference type="GO" id="GO:0061630">
    <property type="term" value="F:ubiquitin protein ligase activity"/>
    <property type="evidence" value="ECO:0007669"/>
    <property type="project" value="UniProtKB-EC"/>
</dbReference>
<keyword evidence="17" id="KW-1185">Reference proteome</keyword>
<sequence length="311" mass="33102">MMRIAIRRSTRGILDSKSKAQASTKETDAEDVEKKPPPEEDPCPSACPICQESVGEPTADGITETWASLPCGHAFGSGCIKTWLAITDHPTCPICRLSMAHSCRHPVLPLLEPPPNRFGSNSAAARVAAPTPPPSSAAAASSSLLSSRSLYHQYLMPRGTVTAAAAATPPSPEKWRWQGRKLSGQCGFCASLRARPPLALRLAAAALKLALSRSRRGRRIVAMQPSMYYGESEHDHWRVAFRDWWSQQEPKLDEPPAPEVEASPAATTAGVVAGAEAEAEVETATPVATGQENQAALTTGVAAPVTTESYC</sequence>
<reference evidence="15" key="2">
    <citation type="submission" date="2010-07" db="EMBL/GenBank/DDBJ databases">
        <authorList>
            <consortium name="The Broad Institute Genome Sequencing Platform"/>
            <consortium name="Broad Institute Genome Sequencing Center for Infectious Disease"/>
            <person name="Ma L.-J."/>
            <person name="Dead R."/>
            <person name="Young S."/>
            <person name="Zeng Q."/>
            <person name="Koehrsen M."/>
            <person name="Alvarado L."/>
            <person name="Berlin A."/>
            <person name="Chapman S.B."/>
            <person name="Chen Z."/>
            <person name="Freedman E."/>
            <person name="Gellesch M."/>
            <person name="Goldberg J."/>
            <person name="Griggs A."/>
            <person name="Gujja S."/>
            <person name="Heilman E.R."/>
            <person name="Heiman D."/>
            <person name="Hepburn T."/>
            <person name="Howarth C."/>
            <person name="Jen D."/>
            <person name="Larson L."/>
            <person name="Mehta T."/>
            <person name="Neiman D."/>
            <person name="Pearson M."/>
            <person name="Roberts A."/>
            <person name="Saif S."/>
            <person name="Shea T."/>
            <person name="Shenoy N."/>
            <person name="Sisk P."/>
            <person name="Stolte C."/>
            <person name="Sykes S."/>
            <person name="Walk T."/>
            <person name="White J."/>
            <person name="Yandava C."/>
            <person name="Haas B."/>
            <person name="Nusbaum C."/>
            <person name="Birren B."/>
        </authorList>
    </citation>
    <scope>NUCLEOTIDE SEQUENCE</scope>
    <source>
        <strain evidence="15">R3-111a-1</strain>
    </source>
</reference>
<keyword evidence="6" id="KW-0479">Metal-binding</keyword>
<evidence type="ECO:0000313" key="16">
    <source>
        <dbReference type="EnsemblFungi" id="EJT74053"/>
    </source>
</evidence>
<evidence type="ECO:0000256" key="8">
    <source>
        <dbReference type="ARBA" id="ARBA00022786"/>
    </source>
</evidence>
<name>J3P311_GAET3</name>
<dbReference type="VEuPathDB" id="FungiDB:GGTG_07902"/>
<dbReference type="Proteomes" id="UP000006039">
    <property type="component" value="Unassembled WGS sequence"/>
</dbReference>
<reference evidence="17" key="1">
    <citation type="submission" date="2010-07" db="EMBL/GenBank/DDBJ databases">
        <title>The genome sequence of Gaeumannomyces graminis var. tritici strain R3-111a-1.</title>
        <authorList>
            <consortium name="The Broad Institute Genome Sequencing Platform"/>
            <person name="Ma L.-J."/>
            <person name="Dead R."/>
            <person name="Young S."/>
            <person name="Zeng Q."/>
            <person name="Koehrsen M."/>
            <person name="Alvarado L."/>
            <person name="Berlin A."/>
            <person name="Chapman S.B."/>
            <person name="Chen Z."/>
            <person name="Freedman E."/>
            <person name="Gellesch M."/>
            <person name="Goldberg J."/>
            <person name="Griggs A."/>
            <person name="Gujja S."/>
            <person name="Heilman E.R."/>
            <person name="Heiman D."/>
            <person name="Hepburn T."/>
            <person name="Howarth C."/>
            <person name="Jen D."/>
            <person name="Larson L."/>
            <person name="Mehta T."/>
            <person name="Neiman D."/>
            <person name="Pearson M."/>
            <person name="Roberts A."/>
            <person name="Saif S."/>
            <person name="Shea T."/>
            <person name="Shenoy N."/>
            <person name="Sisk P."/>
            <person name="Stolte C."/>
            <person name="Sykes S."/>
            <person name="Walk T."/>
            <person name="White J."/>
            <person name="Yandava C."/>
            <person name="Haas B."/>
            <person name="Nusbaum C."/>
            <person name="Birren B."/>
        </authorList>
    </citation>
    <scope>NUCLEOTIDE SEQUENCE [LARGE SCALE GENOMIC DNA]</scope>
    <source>
        <strain evidence="17">R3-111a-1</strain>
    </source>
</reference>
<feature type="compositionally biased region" description="Low complexity" evidence="13">
    <location>
        <begin position="271"/>
        <end position="290"/>
    </location>
</feature>
<keyword evidence="11" id="KW-0472">Membrane</keyword>
<evidence type="ECO:0000256" key="11">
    <source>
        <dbReference type="ARBA" id="ARBA00023136"/>
    </source>
</evidence>
<dbReference type="AlphaFoldDB" id="J3P311"/>
<evidence type="ECO:0000256" key="12">
    <source>
        <dbReference type="PROSITE-ProRule" id="PRU00175"/>
    </source>
</evidence>
<evidence type="ECO:0000256" key="2">
    <source>
        <dbReference type="ARBA" id="ARBA00004141"/>
    </source>
</evidence>
<reference evidence="15" key="3">
    <citation type="submission" date="2010-09" db="EMBL/GenBank/DDBJ databases">
        <title>Annotation of Gaeumannomyces graminis var. tritici R3-111a-1.</title>
        <authorList>
            <consortium name="The Broad Institute Genome Sequencing Platform"/>
            <person name="Ma L.-J."/>
            <person name="Dead R."/>
            <person name="Young S.K."/>
            <person name="Zeng Q."/>
            <person name="Gargeya S."/>
            <person name="Fitzgerald M."/>
            <person name="Haas B."/>
            <person name="Abouelleil A."/>
            <person name="Alvarado L."/>
            <person name="Arachchi H.M."/>
            <person name="Berlin A."/>
            <person name="Brown A."/>
            <person name="Chapman S.B."/>
            <person name="Chen Z."/>
            <person name="Dunbar C."/>
            <person name="Freedman E."/>
            <person name="Gearin G."/>
            <person name="Gellesch M."/>
            <person name="Goldberg J."/>
            <person name="Griggs A."/>
            <person name="Gujja S."/>
            <person name="Heiman D."/>
            <person name="Howarth C."/>
            <person name="Larson L."/>
            <person name="Lui A."/>
            <person name="MacDonald P.J.P."/>
            <person name="Mehta T."/>
            <person name="Montmayeur A."/>
            <person name="Murphy C."/>
            <person name="Neiman D."/>
            <person name="Pearson M."/>
            <person name="Priest M."/>
            <person name="Roberts A."/>
            <person name="Saif S."/>
            <person name="Shea T."/>
            <person name="Shenoy N."/>
            <person name="Sisk P."/>
            <person name="Stolte C."/>
            <person name="Sykes S."/>
            <person name="Yandava C."/>
            <person name="Wortman J."/>
            <person name="Nusbaum C."/>
            <person name="Birren B."/>
        </authorList>
    </citation>
    <scope>NUCLEOTIDE SEQUENCE</scope>
    <source>
        <strain evidence="15">R3-111a-1</strain>
    </source>
</reference>
<keyword evidence="7 12" id="KW-0863">Zinc-finger</keyword>
<evidence type="ECO:0000256" key="4">
    <source>
        <dbReference type="ARBA" id="ARBA00022679"/>
    </source>
</evidence>
<reference evidence="16" key="4">
    <citation type="journal article" date="2015" name="G3 (Bethesda)">
        <title>Genome sequences of three phytopathogenic species of the Magnaporthaceae family of fungi.</title>
        <authorList>
            <person name="Okagaki L.H."/>
            <person name="Nunes C.C."/>
            <person name="Sailsbery J."/>
            <person name="Clay B."/>
            <person name="Brown D."/>
            <person name="John T."/>
            <person name="Oh Y."/>
            <person name="Young N."/>
            <person name="Fitzgerald M."/>
            <person name="Haas B.J."/>
            <person name="Zeng Q."/>
            <person name="Young S."/>
            <person name="Adiconis X."/>
            <person name="Fan L."/>
            <person name="Levin J.Z."/>
            <person name="Mitchell T.K."/>
            <person name="Okubara P.A."/>
            <person name="Farman M.L."/>
            <person name="Kohn L.M."/>
            <person name="Birren B."/>
            <person name="Ma L.-J."/>
            <person name="Dean R.A."/>
        </authorList>
    </citation>
    <scope>NUCLEOTIDE SEQUENCE</scope>
    <source>
        <strain evidence="16">R3-111a-1</strain>
    </source>
</reference>
<dbReference type="GO" id="GO:0006511">
    <property type="term" value="P:ubiquitin-dependent protein catabolic process"/>
    <property type="evidence" value="ECO:0007669"/>
    <property type="project" value="TreeGrafter"/>
</dbReference>
<evidence type="ECO:0000256" key="3">
    <source>
        <dbReference type="ARBA" id="ARBA00012483"/>
    </source>
</evidence>
<dbReference type="EnsemblFungi" id="EJT74053">
    <property type="protein sequence ID" value="EJT74053"/>
    <property type="gene ID" value="GGTG_07902"/>
</dbReference>
<dbReference type="Pfam" id="PF13639">
    <property type="entry name" value="zf-RING_2"/>
    <property type="match status" value="1"/>
</dbReference>
<evidence type="ECO:0000256" key="1">
    <source>
        <dbReference type="ARBA" id="ARBA00000900"/>
    </source>
</evidence>
<comment type="subcellular location">
    <subcellularLocation>
        <location evidence="2">Membrane</location>
        <topology evidence="2">Multi-pass membrane protein</topology>
    </subcellularLocation>
</comment>
<dbReference type="STRING" id="644352.J3P311"/>
<evidence type="ECO:0000313" key="15">
    <source>
        <dbReference type="EMBL" id="EJT74053.1"/>
    </source>
</evidence>
<dbReference type="OrthoDB" id="8062037at2759"/>
<evidence type="ECO:0000256" key="9">
    <source>
        <dbReference type="ARBA" id="ARBA00022833"/>
    </source>
</evidence>
<evidence type="ECO:0000256" key="13">
    <source>
        <dbReference type="SAM" id="MobiDB-lite"/>
    </source>
</evidence>
<dbReference type="GO" id="GO:0008270">
    <property type="term" value="F:zinc ion binding"/>
    <property type="evidence" value="ECO:0007669"/>
    <property type="project" value="UniProtKB-KW"/>
</dbReference>
<evidence type="ECO:0000256" key="10">
    <source>
        <dbReference type="ARBA" id="ARBA00022989"/>
    </source>
</evidence>
<dbReference type="EC" id="2.3.2.27" evidence="3"/>
<keyword evidence="5" id="KW-0812">Transmembrane</keyword>
<organism evidence="15">
    <name type="scientific">Gaeumannomyces tritici (strain R3-111a-1)</name>
    <name type="common">Wheat and barley take-all root rot fungus</name>
    <name type="synonym">Gaeumannomyces graminis var. tritici</name>
    <dbReference type="NCBI Taxonomy" id="644352"/>
    <lineage>
        <taxon>Eukaryota</taxon>
        <taxon>Fungi</taxon>
        <taxon>Dikarya</taxon>
        <taxon>Ascomycota</taxon>
        <taxon>Pezizomycotina</taxon>
        <taxon>Sordariomycetes</taxon>
        <taxon>Sordariomycetidae</taxon>
        <taxon>Magnaporthales</taxon>
        <taxon>Magnaporthaceae</taxon>
        <taxon>Gaeumannomyces</taxon>
    </lineage>
</organism>
<evidence type="ECO:0000313" key="17">
    <source>
        <dbReference type="Proteomes" id="UP000006039"/>
    </source>
</evidence>
<dbReference type="SMART" id="SM00184">
    <property type="entry name" value="RING"/>
    <property type="match status" value="1"/>
</dbReference>
<proteinExistence type="predicted"/>
<keyword evidence="8" id="KW-0833">Ubl conjugation pathway</keyword>
<dbReference type="EMBL" id="GL385398">
    <property type="protein sequence ID" value="EJT74053.1"/>
    <property type="molecule type" value="Genomic_DNA"/>
</dbReference>